<dbReference type="InterPro" id="IPR025331">
    <property type="entry name" value="TNT"/>
</dbReference>
<dbReference type="PANTHER" id="PTHR42059">
    <property type="entry name" value="TNT DOMAIN-CONTAINING PROTEIN"/>
    <property type="match status" value="1"/>
</dbReference>
<evidence type="ECO:0000256" key="2">
    <source>
        <dbReference type="SAM" id="SignalP"/>
    </source>
</evidence>
<keyword evidence="2" id="KW-0732">Signal</keyword>
<accession>A0A1C5ITZ2</accession>
<feature type="region of interest" description="Disordered" evidence="1">
    <location>
        <begin position="22"/>
        <end position="106"/>
    </location>
</feature>
<dbReference type="GO" id="GO:0050135">
    <property type="term" value="F:NADP+ nucleosidase activity"/>
    <property type="evidence" value="ECO:0007669"/>
    <property type="project" value="InterPro"/>
</dbReference>
<reference evidence="5" key="1">
    <citation type="submission" date="2016-06" db="EMBL/GenBank/DDBJ databases">
        <authorList>
            <person name="Varghese N."/>
            <person name="Submissions Spin"/>
        </authorList>
    </citation>
    <scope>NUCLEOTIDE SEQUENCE [LARGE SCALE GENOMIC DNA]</scope>
    <source>
        <strain evidence="5">DSM 45161</strain>
    </source>
</reference>
<proteinExistence type="predicted"/>
<dbReference type="AlphaFoldDB" id="A0A1C5ITZ2"/>
<evidence type="ECO:0000256" key="1">
    <source>
        <dbReference type="SAM" id="MobiDB-lite"/>
    </source>
</evidence>
<dbReference type="PANTHER" id="PTHR42059:SF1">
    <property type="entry name" value="TNT DOMAIN-CONTAINING PROTEIN"/>
    <property type="match status" value="1"/>
</dbReference>
<dbReference type="Pfam" id="PF14021">
    <property type="entry name" value="TNT"/>
    <property type="match status" value="1"/>
</dbReference>
<name>A0A1C5ITZ2_9ACTN</name>
<dbReference type="Proteomes" id="UP000198215">
    <property type="component" value="Chromosome I"/>
</dbReference>
<sequence length="324" mass="33560">MRGRRWLLAVVSGAALAIFPGGAQEAATPSTVPQAAAGPSDDAARTGDGGSRPGDGDQRDGRAGWPGQPGPDGRPGQPEPPGGGSPPPARQGLCRPGVPPNAPQTTRFYDDNRLLGPEALPLQSPVGPLLAGYQRFGAQSEAQWIRNYTVNGAGAQLVFPPENGFVLGPDGEPVKQRQTLLPGYRLDRFGFPGGAFLAPLGTPFGSRSLAPQSLNTPPTPPATTPPAPLANYHTYCVLKPFDVDSGPIAPWFAQPGMGTQFQLNPAYVPQAGNNLTVQWLLDHHFIVEENLGGPTPPPCPTDAVPLPVPLQGGAGGGLPTVQVC</sequence>
<organism evidence="4 5">
    <name type="scientific">Micromonospora coxensis</name>
    <dbReference type="NCBI Taxonomy" id="356852"/>
    <lineage>
        <taxon>Bacteria</taxon>
        <taxon>Bacillati</taxon>
        <taxon>Actinomycetota</taxon>
        <taxon>Actinomycetes</taxon>
        <taxon>Micromonosporales</taxon>
        <taxon>Micromonosporaceae</taxon>
        <taxon>Micromonospora</taxon>
    </lineage>
</organism>
<dbReference type="InterPro" id="IPR053024">
    <property type="entry name" value="Fungal_surface_NADase"/>
</dbReference>
<evidence type="ECO:0000259" key="3">
    <source>
        <dbReference type="Pfam" id="PF14021"/>
    </source>
</evidence>
<dbReference type="EMBL" id="LT607753">
    <property type="protein sequence ID" value="SCG61804.1"/>
    <property type="molecule type" value="Genomic_DNA"/>
</dbReference>
<dbReference type="RefSeq" id="WP_157745018.1">
    <property type="nucleotide sequence ID" value="NZ_LT607753.1"/>
</dbReference>
<dbReference type="OrthoDB" id="4745173at2"/>
<feature type="compositionally biased region" description="Pro residues" evidence="1">
    <location>
        <begin position="77"/>
        <end position="89"/>
    </location>
</feature>
<evidence type="ECO:0000313" key="4">
    <source>
        <dbReference type="EMBL" id="SCG61804.1"/>
    </source>
</evidence>
<gene>
    <name evidence="4" type="ORF">GA0070614_3406</name>
</gene>
<protein>
    <recommendedName>
        <fullName evidence="3">TNT domain-containing protein</fullName>
    </recommendedName>
</protein>
<feature type="chain" id="PRO_5038632743" description="TNT domain-containing protein" evidence="2">
    <location>
        <begin position="24"/>
        <end position="324"/>
    </location>
</feature>
<keyword evidence="5" id="KW-1185">Reference proteome</keyword>
<feature type="domain" description="TNT" evidence="3">
    <location>
        <begin position="179"/>
        <end position="287"/>
    </location>
</feature>
<feature type="signal peptide" evidence="2">
    <location>
        <begin position="1"/>
        <end position="23"/>
    </location>
</feature>
<evidence type="ECO:0000313" key="5">
    <source>
        <dbReference type="Proteomes" id="UP000198215"/>
    </source>
</evidence>